<name>A0A0P9F5E8_9ARCH</name>
<dbReference type="PANTHER" id="PTHR10151">
    <property type="entry name" value="ECTONUCLEOTIDE PYROPHOSPHATASE/PHOSPHODIESTERASE"/>
    <property type="match status" value="1"/>
</dbReference>
<dbReference type="Pfam" id="PF01663">
    <property type="entry name" value="Phosphodiest"/>
    <property type="match status" value="1"/>
</dbReference>
<dbReference type="PATRIC" id="fig|507754.4.peg.1341"/>
<dbReference type="Proteomes" id="UP000050515">
    <property type="component" value="Unassembled WGS sequence"/>
</dbReference>
<evidence type="ECO:0000313" key="3">
    <source>
        <dbReference type="Proteomes" id="UP000050320"/>
    </source>
</evidence>
<comment type="caution">
    <text evidence="1">The sequence shown here is derived from an EMBL/GenBank/DDBJ whole genome shotgun (WGS) entry which is preliminary data.</text>
</comment>
<dbReference type="GO" id="GO:0016787">
    <property type="term" value="F:hydrolase activity"/>
    <property type="evidence" value="ECO:0007669"/>
    <property type="project" value="UniProtKB-ARBA"/>
</dbReference>
<dbReference type="RefSeq" id="WP_054963936.1">
    <property type="nucleotide sequence ID" value="NZ_LJCQ01000119.1"/>
</dbReference>
<dbReference type="EMBL" id="LJCQ01000119">
    <property type="protein sequence ID" value="KPV47185.1"/>
    <property type="molecule type" value="Genomic_DNA"/>
</dbReference>
<reference evidence="1 4" key="1">
    <citation type="submission" date="2015-09" db="EMBL/GenBank/DDBJ databases">
        <title>Draft genome sequence of Acidiplasma aeolicum DSM 18409.</title>
        <authorList>
            <person name="Hemp J."/>
        </authorList>
    </citation>
    <scope>NUCLEOTIDE SEQUENCE [LARGE SCALE GENOMIC DNA]</scope>
    <source>
        <strain evidence="1 4">V</strain>
    </source>
</reference>
<dbReference type="EMBL" id="LKBG01000123">
    <property type="protein sequence ID" value="KQB35435.1"/>
    <property type="molecule type" value="Genomic_DNA"/>
</dbReference>
<evidence type="ECO:0000313" key="4">
    <source>
        <dbReference type="Proteomes" id="UP000050515"/>
    </source>
</evidence>
<evidence type="ECO:0000313" key="1">
    <source>
        <dbReference type="EMBL" id="KPV47185.1"/>
    </source>
</evidence>
<dbReference type="Gene3D" id="3.40.720.10">
    <property type="entry name" value="Alkaline Phosphatase, subunit A"/>
    <property type="match status" value="1"/>
</dbReference>
<reference evidence="2 3" key="2">
    <citation type="submission" date="2015-09" db="EMBL/GenBank/DDBJ databases">
        <title>Heavy metals and arsenic resistance mechanisms in polyextremophilic archaea of the family Ferroplasmaceae.</title>
        <authorList>
            <person name="Bulaev A.G."/>
            <person name="Kanygina A.V."/>
        </authorList>
    </citation>
    <scope>NUCLEOTIDE SEQUENCE [LARGE SCALE GENOMIC DNA]</scope>
    <source>
        <strain evidence="2 3">VT</strain>
    </source>
</reference>
<keyword evidence="3" id="KW-1185">Reference proteome</keyword>
<sequence>MIIDNIIENYKKDENFVYPCYNGYNFANINASILNLFGISHGRGLDRNLYFNLDNDVPTVFIYIDGLGYGHWIDYLSQYRPFKIINDAGLVSPITAVFPSTTAAASNTINTGKYPSEHGLFEWRLYIDEFSMVLKSLPFIPVYKKDNERFKNSNFSPEILFNGETFYEILRKSGIKSYIISNSNLMKSDYSRIMYSGSKERKRFDFLCEGFIILKKLLMKLHGPSYVFFYIENFDKMQHRYGPGSLEHLYSIKNISYLFNDFLNELAGQKINVIISSDHGFMPVKNKIYVRCIDEYITVRDGKKIPETWSPRDMSIYSEDDKIMDVLSEQLMGRAMIIKKGDLIRRQLLGPADITKKYCSRIGDFIVLPYYGNTVWYKYCENDIIKDNGMHGGLSPEEMIIPLASINLKDIKNY</sequence>
<gene>
    <name evidence="2" type="ORF">AOG54_03025</name>
    <name evidence="1" type="ORF">SE19_02120</name>
</gene>
<accession>A0A0P9F5E8</accession>
<dbReference type="InterPro" id="IPR002591">
    <property type="entry name" value="Phosphodiest/P_Trfase"/>
</dbReference>
<protein>
    <submittedName>
        <fullName evidence="1">Phosphodiesterase</fullName>
    </submittedName>
</protein>
<proteinExistence type="predicted"/>
<dbReference type="Proteomes" id="UP000050320">
    <property type="component" value="Unassembled WGS sequence"/>
</dbReference>
<evidence type="ECO:0000313" key="2">
    <source>
        <dbReference type="EMBL" id="KQB35435.1"/>
    </source>
</evidence>
<dbReference type="AlphaFoldDB" id="A0A0P9F5E8"/>
<organism evidence="1 4">
    <name type="scientific">Acidiplasma aeolicum</name>
    <dbReference type="NCBI Taxonomy" id="507754"/>
    <lineage>
        <taxon>Archaea</taxon>
        <taxon>Methanobacteriati</taxon>
        <taxon>Thermoplasmatota</taxon>
        <taxon>Thermoplasmata</taxon>
        <taxon>Thermoplasmatales</taxon>
        <taxon>Ferroplasmaceae</taxon>
        <taxon>Acidiplasma</taxon>
    </lineage>
</organism>
<dbReference type="InterPro" id="IPR017850">
    <property type="entry name" value="Alkaline_phosphatase_core_sf"/>
</dbReference>
<dbReference type="OrthoDB" id="33550at2157"/>
<dbReference type="PANTHER" id="PTHR10151:SF120">
    <property type="entry name" value="BIS(5'-ADENOSYL)-TRIPHOSPHATASE"/>
    <property type="match status" value="1"/>
</dbReference>
<dbReference type="SUPFAM" id="SSF53649">
    <property type="entry name" value="Alkaline phosphatase-like"/>
    <property type="match status" value="1"/>
</dbReference>